<sequence length="53" mass="5584">MGQTAAYCSDCYNKVARSEDAGVKAAENEGKTPMTKQGSCAKCGKAAVVVYYE</sequence>
<name>A0AA86MZU6_9BACT</name>
<accession>A0AA86MZU6</accession>
<dbReference type="AlphaFoldDB" id="A0AA86MZU6"/>
<dbReference type="Proteomes" id="UP001179121">
    <property type="component" value="Chromosome"/>
</dbReference>
<gene>
    <name evidence="1" type="ORF">DNFV4_02408</name>
</gene>
<dbReference type="KEGG" id="nti:DNFV4_02408"/>
<dbReference type="RefSeq" id="WP_289268736.1">
    <property type="nucleotide sequence ID" value="NZ_OX365700.1"/>
</dbReference>
<proteinExistence type="predicted"/>
<reference evidence="1" key="1">
    <citation type="submission" date="2022-10" db="EMBL/GenBank/DDBJ databases">
        <authorList>
            <person name="Koch H."/>
        </authorList>
    </citation>
    <scope>NUCLEOTIDE SEQUENCE</scope>
    <source>
        <strain evidence="1">DNF</strain>
    </source>
</reference>
<organism evidence="1 2">
    <name type="scientific">Nitrospira tepida</name>
    <dbReference type="NCBI Taxonomy" id="2973512"/>
    <lineage>
        <taxon>Bacteria</taxon>
        <taxon>Pseudomonadati</taxon>
        <taxon>Nitrospirota</taxon>
        <taxon>Nitrospiria</taxon>
        <taxon>Nitrospirales</taxon>
        <taxon>Nitrospiraceae</taxon>
        <taxon>Nitrospira</taxon>
    </lineage>
</organism>
<evidence type="ECO:0008006" key="3">
    <source>
        <dbReference type="Google" id="ProtNLM"/>
    </source>
</evidence>
<evidence type="ECO:0000313" key="2">
    <source>
        <dbReference type="Proteomes" id="UP001179121"/>
    </source>
</evidence>
<evidence type="ECO:0000313" key="1">
    <source>
        <dbReference type="EMBL" id="CAI4031985.1"/>
    </source>
</evidence>
<protein>
    <recommendedName>
        <fullName evidence="3">DUF5679 domain-containing protein</fullName>
    </recommendedName>
</protein>
<keyword evidence="2" id="KW-1185">Reference proteome</keyword>
<dbReference type="EMBL" id="OX365700">
    <property type="protein sequence ID" value="CAI4031985.1"/>
    <property type="molecule type" value="Genomic_DNA"/>
</dbReference>